<feature type="transmembrane region" description="Helical" evidence="8">
    <location>
        <begin position="12"/>
        <end position="34"/>
    </location>
</feature>
<comment type="caution">
    <text evidence="9">The sequence shown here is derived from an EMBL/GenBank/DDBJ whole genome shotgun (WGS) entry which is preliminary data.</text>
</comment>
<feature type="transmembrane region" description="Helical" evidence="8">
    <location>
        <begin position="145"/>
        <end position="163"/>
    </location>
</feature>
<evidence type="ECO:0000256" key="1">
    <source>
        <dbReference type="ARBA" id="ARBA00004141"/>
    </source>
</evidence>
<evidence type="ECO:0000256" key="7">
    <source>
        <dbReference type="ARBA" id="ARBA00023136"/>
    </source>
</evidence>
<accession>A0A919XIW3</accession>
<dbReference type="GO" id="GO:0016020">
    <property type="term" value="C:membrane"/>
    <property type="evidence" value="ECO:0007669"/>
    <property type="project" value="UniProtKB-SubCell"/>
</dbReference>
<dbReference type="AlphaFoldDB" id="A0A919XIW3"/>
<feature type="transmembrane region" description="Helical" evidence="8">
    <location>
        <begin position="212"/>
        <end position="237"/>
    </location>
</feature>
<dbReference type="InterPro" id="IPR004761">
    <property type="entry name" value="Spore_GerAB"/>
</dbReference>
<keyword evidence="4" id="KW-0309">Germination</keyword>
<reference evidence="9" key="1">
    <citation type="submission" date="2021-03" db="EMBL/GenBank/DDBJ databases">
        <title>Antimicrobial resistance genes in bacteria isolated from Japanese honey, and their potential for conferring macrolide and lincosamide resistance in the American foulbrood pathogen Paenibacillus larvae.</title>
        <authorList>
            <person name="Okamoto M."/>
            <person name="Kumagai M."/>
            <person name="Kanamori H."/>
            <person name="Takamatsu D."/>
        </authorList>
    </citation>
    <scope>NUCLEOTIDE SEQUENCE</scope>
    <source>
        <strain evidence="9">J2TS6</strain>
    </source>
</reference>
<evidence type="ECO:0000313" key="10">
    <source>
        <dbReference type="Proteomes" id="UP000679779"/>
    </source>
</evidence>
<name>A0A919XIW3_9BACL</name>
<feature type="transmembrane region" description="Helical" evidence="8">
    <location>
        <begin position="183"/>
        <end position="205"/>
    </location>
</feature>
<dbReference type="GO" id="GO:0009847">
    <property type="term" value="P:spore germination"/>
    <property type="evidence" value="ECO:0007669"/>
    <property type="project" value="InterPro"/>
</dbReference>
<comment type="subcellular location">
    <subcellularLocation>
        <location evidence="1">Membrane</location>
        <topology evidence="1">Multi-pass membrane protein</topology>
    </subcellularLocation>
</comment>
<dbReference type="PANTHER" id="PTHR34975:SF2">
    <property type="entry name" value="SPORE GERMINATION PROTEIN A2"/>
    <property type="match status" value="1"/>
</dbReference>
<organism evidence="9 10">
    <name type="scientific">Paenibacillus albilobatus</name>
    <dbReference type="NCBI Taxonomy" id="2716884"/>
    <lineage>
        <taxon>Bacteria</taxon>
        <taxon>Bacillati</taxon>
        <taxon>Bacillota</taxon>
        <taxon>Bacilli</taxon>
        <taxon>Bacillales</taxon>
        <taxon>Paenibacillaceae</taxon>
        <taxon>Paenibacillus</taxon>
    </lineage>
</organism>
<dbReference type="NCBIfam" id="TIGR00912">
    <property type="entry name" value="2A0309"/>
    <property type="match status" value="1"/>
</dbReference>
<dbReference type="Proteomes" id="UP000679779">
    <property type="component" value="Unassembled WGS sequence"/>
</dbReference>
<dbReference type="EMBL" id="BORQ01000003">
    <property type="protein sequence ID" value="GIO31310.1"/>
    <property type="molecule type" value="Genomic_DNA"/>
</dbReference>
<evidence type="ECO:0000256" key="2">
    <source>
        <dbReference type="ARBA" id="ARBA00007998"/>
    </source>
</evidence>
<proteinExistence type="inferred from homology"/>
<evidence type="ECO:0000256" key="5">
    <source>
        <dbReference type="ARBA" id="ARBA00022692"/>
    </source>
</evidence>
<feature type="transmembrane region" description="Helical" evidence="8">
    <location>
        <begin position="84"/>
        <end position="105"/>
    </location>
</feature>
<feature type="transmembrane region" description="Helical" evidence="8">
    <location>
        <begin position="339"/>
        <end position="357"/>
    </location>
</feature>
<gene>
    <name evidence="9" type="ORF">J2TS6_24510</name>
</gene>
<dbReference type="Pfam" id="PF03845">
    <property type="entry name" value="Spore_permease"/>
    <property type="match status" value="1"/>
</dbReference>
<evidence type="ECO:0000256" key="4">
    <source>
        <dbReference type="ARBA" id="ARBA00022544"/>
    </source>
</evidence>
<keyword evidence="7 8" id="KW-0472">Membrane</keyword>
<evidence type="ECO:0000256" key="6">
    <source>
        <dbReference type="ARBA" id="ARBA00022989"/>
    </source>
</evidence>
<feature type="transmembrane region" description="Helical" evidence="8">
    <location>
        <begin position="300"/>
        <end position="319"/>
    </location>
</feature>
<feature type="transmembrane region" description="Helical" evidence="8">
    <location>
        <begin position="117"/>
        <end position="136"/>
    </location>
</feature>
<keyword evidence="5 8" id="KW-0812">Transmembrane</keyword>
<keyword evidence="3" id="KW-0813">Transport</keyword>
<evidence type="ECO:0000313" key="9">
    <source>
        <dbReference type="EMBL" id="GIO31310.1"/>
    </source>
</evidence>
<comment type="similarity">
    <text evidence="2">Belongs to the amino acid-polyamine-organocation (APC) superfamily. Spore germination protein (SGP) (TC 2.A.3.9) family.</text>
</comment>
<feature type="transmembrane region" description="Helical" evidence="8">
    <location>
        <begin position="40"/>
        <end position="58"/>
    </location>
</feature>
<evidence type="ECO:0000256" key="3">
    <source>
        <dbReference type="ARBA" id="ARBA00022448"/>
    </source>
</evidence>
<sequence length="364" mass="40453">MIESGKISNVQAAMLTITNLTIMGHLIILSLVFNQSRQDGWIAGIVGSCLGLVGIVGLTKLSQRFPGLTLVEILFYRFSWPGKVLAVIYLAYFLVMGILATRLFAETYKVIMLETPLTSFVIIIVLLCAYIVFLGLETMARMNQIMLPILVITAMSLVFLTIGKKDYTNLLPIMAKGFGPVGLGSLTVMGWLGEFAVMGMILPYVKHPKKLLSFNVAAAFINLIFFLGPVTGPIALFGPEEAARMSFPTFSEIRYVQLGNILSRFDAIAVLFWTVGLMFRISVFYYGLCLGTAQILKFKTYRPLIIPIGWLIVVGSLLFASNYEEIKNFLFRSYVPVNLLMGAAIPIILLFWSLAFFKKTGSRR</sequence>
<dbReference type="PANTHER" id="PTHR34975">
    <property type="entry name" value="SPORE GERMINATION PROTEIN A2"/>
    <property type="match status" value="1"/>
</dbReference>
<keyword evidence="6 8" id="KW-1133">Transmembrane helix</keyword>
<dbReference type="RefSeq" id="WP_160043304.1">
    <property type="nucleotide sequence ID" value="NZ_BORQ01000003.1"/>
</dbReference>
<protein>
    <submittedName>
        <fullName evidence="9">Germination protein</fullName>
    </submittedName>
</protein>
<evidence type="ECO:0000256" key="8">
    <source>
        <dbReference type="SAM" id="Phobius"/>
    </source>
</evidence>
<keyword evidence="10" id="KW-1185">Reference proteome</keyword>
<feature type="transmembrane region" description="Helical" evidence="8">
    <location>
        <begin position="267"/>
        <end position="288"/>
    </location>
</feature>